<organism evidence="1 2">
    <name type="scientific">Rheinheimera soli</name>
    <dbReference type="NCBI Taxonomy" id="443616"/>
    <lineage>
        <taxon>Bacteria</taxon>
        <taxon>Pseudomonadati</taxon>
        <taxon>Pseudomonadota</taxon>
        <taxon>Gammaproteobacteria</taxon>
        <taxon>Chromatiales</taxon>
        <taxon>Chromatiaceae</taxon>
        <taxon>Rheinheimera</taxon>
    </lineage>
</organism>
<protein>
    <submittedName>
        <fullName evidence="1">Nitrous oxidase accessory protein NosD</fullName>
    </submittedName>
</protein>
<comment type="caution">
    <text evidence="1">The sequence shown here is derived from an EMBL/GenBank/DDBJ whole genome shotgun (WGS) entry which is preliminary data.</text>
</comment>
<evidence type="ECO:0000313" key="2">
    <source>
        <dbReference type="Proteomes" id="UP001257909"/>
    </source>
</evidence>
<dbReference type="Proteomes" id="UP001257909">
    <property type="component" value="Unassembled WGS sequence"/>
</dbReference>
<sequence>MRIYSAFIVTAVLISGVTGCAVRGPSVTVEPPKVIIPGVVVEGHGNNKHCPPGQAKKGKC</sequence>
<name>A0ABU1W433_9GAMM</name>
<keyword evidence="2" id="KW-1185">Reference proteome</keyword>
<proteinExistence type="predicted"/>
<dbReference type="PROSITE" id="PS51257">
    <property type="entry name" value="PROKAR_LIPOPROTEIN"/>
    <property type="match status" value="1"/>
</dbReference>
<gene>
    <name evidence="1" type="ORF">J2W69_003699</name>
</gene>
<reference evidence="1 2" key="1">
    <citation type="submission" date="2023-07" db="EMBL/GenBank/DDBJ databases">
        <title>Sorghum-associated microbial communities from plants grown in Nebraska, USA.</title>
        <authorList>
            <person name="Schachtman D."/>
        </authorList>
    </citation>
    <scope>NUCLEOTIDE SEQUENCE [LARGE SCALE GENOMIC DNA]</scope>
    <source>
        <strain evidence="1 2">4138</strain>
    </source>
</reference>
<dbReference type="EMBL" id="JAVDWR010000020">
    <property type="protein sequence ID" value="MDR7122722.1"/>
    <property type="molecule type" value="Genomic_DNA"/>
</dbReference>
<evidence type="ECO:0000313" key="1">
    <source>
        <dbReference type="EMBL" id="MDR7122722.1"/>
    </source>
</evidence>
<accession>A0ABU1W433</accession>